<dbReference type="InterPro" id="IPR014993">
    <property type="entry name" value="DUF1841"/>
</dbReference>
<dbReference type="AlphaFoldDB" id="A0A847S405"/>
<reference evidence="1 2" key="1">
    <citation type="submission" date="2020-04" db="EMBL/GenBank/DDBJ databases">
        <title>Draft genome of Leeia sp. IMCC25680.</title>
        <authorList>
            <person name="Song J."/>
            <person name="Cho J.-C."/>
        </authorList>
    </citation>
    <scope>NUCLEOTIDE SEQUENCE [LARGE SCALE GENOMIC DNA]</scope>
    <source>
        <strain evidence="1 2">IMCC25680</strain>
    </source>
</reference>
<keyword evidence="2" id="KW-1185">Reference proteome</keyword>
<name>A0A847S405_9NEIS</name>
<comment type="caution">
    <text evidence="1">The sequence shown here is derived from an EMBL/GenBank/DDBJ whole genome shotgun (WGS) entry which is preliminary data.</text>
</comment>
<dbReference type="RefSeq" id="WP_168876097.1">
    <property type="nucleotide sequence ID" value="NZ_JABAIM010000001.1"/>
</dbReference>
<organism evidence="1 2">
    <name type="scientific">Leeia aquatica</name>
    <dbReference type="NCBI Taxonomy" id="2725557"/>
    <lineage>
        <taxon>Bacteria</taxon>
        <taxon>Pseudomonadati</taxon>
        <taxon>Pseudomonadota</taxon>
        <taxon>Betaproteobacteria</taxon>
        <taxon>Neisseriales</taxon>
        <taxon>Leeiaceae</taxon>
        <taxon>Leeia</taxon>
    </lineage>
</organism>
<evidence type="ECO:0000313" key="2">
    <source>
        <dbReference type="Proteomes" id="UP000587991"/>
    </source>
</evidence>
<dbReference type="Pfam" id="PF08897">
    <property type="entry name" value="DUF1841"/>
    <property type="match status" value="1"/>
</dbReference>
<dbReference type="EMBL" id="JABAIM010000001">
    <property type="protein sequence ID" value="NLR74484.1"/>
    <property type="molecule type" value="Genomic_DNA"/>
</dbReference>
<sequence length="140" mass="16388">MFDPSRDQARQFLFDTWRKHHDGLPLTPLEAMALDVIGEHPEYHAILSDPDRYLTRDYPAEQGEPNPFLHLMMHLSIREQLSIDQPPGVRAHFHRLCLKLGSEHEAVHAFLDCFGEMLWHAQRYQTMPDPAIYLDCLSRK</sequence>
<evidence type="ECO:0000313" key="1">
    <source>
        <dbReference type="EMBL" id="NLR74484.1"/>
    </source>
</evidence>
<gene>
    <name evidence="1" type="ORF">HF682_04870</name>
</gene>
<accession>A0A847S405</accession>
<proteinExistence type="predicted"/>
<protein>
    <submittedName>
        <fullName evidence="1">DUF1841 family protein</fullName>
    </submittedName>
</protein>
<dbReference type="Proteomes" id="UP000587991">
    <property type="component" value="Unassembled WGS sequence"/>
</dbReference>